<reference evidence="3" key="1">
    <citation type="submission" date="2018-08" db="EMBL/GenBank/DDBJ databases">
        <title>Genome of Lactobacillus sp. HBUAS52074.</title>
        <authorList>
            <person name="Guo Z."/>
            <person name="Zhang Z.D."/>
        </authorList>
    </citation>
    <scope>NUCLEOTIDE SEQUENCE [LARGE SCALE GENOMIC DNA]</scope>
    <source>
        <strain evidence="3">HBUAS52074</strain>
    </source>
</reference>
<dbReference type="SUPFAM" id="SSF55729">
    <property type="entry name" value="Acyl-CoA N-acyltransferases (Nat)"/>
    <property type="match status" value="1"/>
</dbReference>
<proteinExistence type="predicted"/>
<sequence length="181" mass="21410">MAEIEIRPARPEEVEEFWETAYSDPDAEWAKYNGPYFNNKFPSREEFVSVIAYRKWIHDKNHLVVTYDDKIVGSVGAGFEDGRLERWLDIGIIIYRNDLWDKHIGTQALKLFIDYVFGIYDLPHVGLTTWSGNPRMMHVAEKVGMKQEACVRKVRYYNDKYYDSVKYGILRDEWKALKNND</sequence>
<dbReference type="Proteomes" id="UP000267208">
    <property type="component" value="Chromosome"/>
</dbReference>
<organism evidence="2 3">
    <name type="scientific">Companilactobacillus zhachilii</name>
    <dbReference type="NCBI Taxonomy" id="2304606"/>
    <lineage>
        <taxon>Bacteria</taxon>
        <taxon>Bacillati</taxon>
        <taxon>Bacillota</taxon>
        <taxon>Bacilli</taxon>
        <taxon>Lactobacillales</taxon>
        <taxon>Lactobacillaceae</taxon>
        <taxon>Companilactobacillus</taxon>
    </lineage>
</organism>
<evidence type="ECO:0000313" key="3">
    <source>
        <dbReference type="Proteomes" id="UP000267208"/>
    </source>
</evidence>
<dbReference type="PANTHER" id="PTHR43415">
    <property type="entry name" value="SPERMIDINE N(1)-ACETYLTRANSFERASE"/>
    <property type="match status" value="1"/>
</dbReference>
<feature type="domain" description="N-acetyltransferase" evidence="1">
    <location>
        <begin position="4"/>
        <end position="163"/>
    </location>
</feature>
<dbReference type="OrthoDB" id="9795206at2"/>
<dbReference type="KEGG" id="lzh:D1B17_04190"/>
<dbReference type="PROSITE" id="PS51186">
    <property type="entry name" value="GNAT"/>
    <property type="match status" value="1"/>
</dbReference>
<dbReference type="InterPro" id="IPR016181">
    <property type="entry name" value="Acyl_CoA_acyltransferase"/>
</dbReference>
<protein>
    <submittedName>
        <fullName evidence="2">N-acetyltransferase</fullName>
    </submittedName>
</protein>
<accession>A0A386PRA0</accession>
<evidence type="ECO:0000259" key="1">
    <source>
        <dbReference type="PROSITE" id="PS51186"/>
    </source>
</evidence>
<dbReference type="RefSeq" id="WP_120142119.1">
    <property type="nucleotide sequence ID" value="NZ_CP031933.2"/>
</dbReference>
<dbReference type="EMBL" id="CP031933">
    <property type="protein sequence ID" value="AYE37872.1"/>
    <property type="molecule type" value="Genomic_DNA"/>
</dbReference>
<dbReference type="AlphaFoldDB" id="A0A386PRA0"/>
<gene>
    <name evidence="2" type="ORF">D1B17_04190</name>
</gene>
<dbReference type="PANTHER" id="PTHR43415:SF4">
    <property type="entry name" value="N-ACETYLTRANSFERASE DOMAIN-CONTAINING PROTEIN"/>
    <property type="match status" value="1"/>
</dbReference>
<keyword evidence="3" id="KW-1185">Reference proteome</keyword>
<dbReference type="Pfam" id="PF13302">
    <property type="entry name" value="Acetyltransf_3"/>
    <property type="match status" value="1"/>
</dbReference>
<keyword evidence="2" id="KW-0808">Transferase</keyword>
<dbReference type="InterPro" id="IPR000182">
    <property type="entry name" value="GNAT_dom"/>
</dbReference>
<dbReference type="GO" id="GO:0016747">
    <property type="term" value="F:acyltransferase activity, transferring groups other than amino-acyl groups"/>
    <property type="evidence" value="ECO:0007669"/>
    <property type="project" value="InterPro"/>
</dbReference>
<dbReference type="Gene3D" id="3.40.630.30">
    <property type="match status" value="1"/>
</dbReference>
<evidence type="ECO:0000313" key="2">
    <source>
        <dbReference type="EMBL" id="AYE37872.1"/>
    </source>
</evidence>
<name>A0A386PRA0_9LACO</name>